<evidence type="ECO:0000256" key="1">
    <source>
        <dbReference type="SAM" id="MobiDB-lite"/>
    </source>
</evidence>
<evidence type="ECO:0000259" key="2">
    <source>
        <dbReference type="Pfam" id="PF24845"/>
    </source>
</evidence>
<sequence length="242" mass="24906">MSYNRDNPAKYGGSSDAYYDQNNNFSDEPSGGGGRPGPPGGYGGRDGNINENSSYGRPSGGGDRPGPPGGYGGDNDSEYSSAIRHAQQHHDNSGGQGRGDYGNAVSHIRQNQGRLSNEDIDENHMVSAHQSLYSGQGQQGGGRPQPHDENSLGAGAAMQALKMFTSGGSSGGGKNEFIGMAMAQAGKLWEQQSSAGNANTDKQSAINKAAEMAFKMYSKGEGGMLGGTGGPSGLLSLAGKFF</sequence>
<name>A0A232M1G2_9EURO</name>
<evidence type="ECO:0000313" key="3">
    <source>
        <dbReference type="EMBL" id="OXV10144.1"/>
    </source>
</evidence>
<dbReference type="AlphaFoldDB" id="A0A232M1G2"/>
<reference evidence="3 4" key="1">
    <citation type="journal article" date="2015" name="Environ. Microbiol.">
        <title>Metagenome sequence of Elaphomyces granulatus from sporocarp tissue reveals Ascomycota ectomycorrhizal fingerprints of genome expansion and a Proteobacteria-rich microbiome.</title>
        <authorList>
            <person name="Quandt C.A."/>
            <person name="Kohler A."/>
            <person name="Hesse C.N."/>
            <person name="Sharpton T.J."/>
            <person name="Martin F."/>
            <person name="Spatafora J.W."/>
        </authorList>
    </citation>
    <scope>NUCLEOTIDE SEQUENCE [LARGE SCALE GENOMIC DNA]</scope>
    <source>
        <strain evidence="3 4">OSC145934</strain>
    </source>
</reference>
<dbReference type="OrthoDB" id="2290255at2759"/>
<gene>
    <name evidence="3" type="ORF">Egran_02096</name>
</gene>
<dbReference type="Pfam" id="PF24845">
    <property type="entry name" value="DUF7721"/>
    <property type="match status" value="1"/>
</dbReference>
<dbReference type="InterPro" id="IPR056138">
    <property type="entry name" value="DUF7721"/>
</dbReference>
<dbReference type="Proteomes" id="UP000243515">
    <property type="component" value="Unassembled WGS sequence"/>
</dbReference>
<feature type="domain" description="DUF7721" evidence="2">
    <location>
        <begin position="79"/>
        <end position="169"/>
    </location>
</feature>
<dbReference type="PANTHER" id="PTHR39477">
    <property type="entry name" value="CHROMOSOME 8, WHOLE GENOME SHOTGUN SEQUENCE"/>
    <property type="match status" value="1"/>
</dbReference>
<accession>A0A232M1G2</accession>
<evidence type="ECO:0000313" key="4">
    <source>
        <dbReference type="Proteomes" id="UP000243515"/>
    </source>
</evidence>
<protein>
    <recommendedName>
        <fullName evidence="2">DUF7721 domain-containing protein</fullName>
    </recommendedName>
</protein>
<comment type="caution">
    <text evidence="3">The sequence shown here is derived from an EMBL/GenBank/DDBJ whole genome shotgun (WGS) entry which is preliminary data.</text>
</comment>
<feature type="region of interest" description="Disordered" evidence="1">
    <location>
        <begin position="1"/>
        <end position="104"/>
    </location>
</feature>
<dbReference type="PANTHER" id="PTHR39477:SF1">
    <property type="entry name" value="BETA-FLANKING PROTEIN"/>
    <property type="match status" value="1"/>
</dbReference>
<proteinExistence type="predicted"/>
<dbReference type="EMBL" id="NPHW01003109">
    <property type="protein sequence ID" value="OXV10144.1"/>
    <property type="molecule type" value="Genomic_DNA"/>
</dbReference>
<keyword evidence="4" id="KW-1185">Reference proteome</keyword>
<feature type="compositionally biased region" description="Gly residues" evidence="1">
    <location>
        <begin position="30"/>
        <end position="46"/>
    </location>
</feature>
<feature type="compositionally biased region" description="Gly residues" evidence="1">
    <location>
        <begin position="58"/>
        <end position="73"/>
    </location>
</feature>
<organism evidence="3 4">
    <name type="scientific">Elaphomyces granulatus</name>
    <dbReference type="NCBI Taxonomy" id="519963"/>
    <lineage>
        <taxon>Eukaryota</taxon>
        <taxon>Fungi</taxon>
        <taxon>Dikarya</taxon>
        <taxon>Ascomycota</taxon>
        <taxon>Pezizomycotina</taxon>
        <taxon>Eurotiomycetes</taxon>
        <taxon>Eurotiomycetidae</taxon>
        <taxon>Eurotiales</taxon>
        <taxon>Elaphomycetaceae</taxon>
        <taxon>Elaphomyces</taxon>
    </lineage>
</organism>